<evidence type="ECO:0000256" key="1">
    <source>
        <dbReference type="SAM" id="Phobius"/>
    </source>
</evidence>
<keyword evidence="3" id="KW-1185">Reference proteome</keyword>
<keyword evidence="1" id="KW-1133">Transmembrane helix</keyword>
<name>A0A8I0DQF0_9CLOT</name>
<keyword evidence="1" id="KW-0472">Membrane</keyword>
<keyword evidence="1" id="KW-0812">Transmembrane</keyword>
<accession>A0A8I0DQF0</accession>
<protein>
    <submittedName>
        <fullName evidence="2">Uncharacterized protein</fullName>
    </submittedName>
</protein>
<sequence>MKSNKNIIIAISLIVVFILGAFLIIKSTKNTEESRFSTAIEQPFTIDTINVVFNINQDGDHPLLKTYYENNSNKTITNMTLQVKYKNTDTVEDINISGLVSSGEKSKEVLIVGPDSRLVEDVEILKYKISIEDGVYMEYNPITSEYNWS</sequence>
<gene>
    <name evidence="2" type="ORF">H8R92_12595</name>
</gene>
<dbReference type="EMBL" id="JACOOQ010000028">
    <property type="protein sequence ID" value="MBC5641201.1"/>
    <property type="molecule type" value="Genomic_DNA"/>
</dbReference>
<dbReference type="AlphaFoldDB" id="A0A8I0DQF0"/>
<comment type="caution">
    <text evidence="2">The sequence shown here is derived from an EMBL/GenBank/DDBJ whole genome shotgun (WGS) entry which is preliminary data.</text>
</comment>
<organism evidence="2 3">
    <name type="scientific">Clostridium lentum</name>
    <dbReference type="NCBI Taxonomy" id="2763037"/>
    <lineage>
        <taxon>Bacteria</taxon>
        <taxon>Bacillati</taxon>
        <taxon>Bacillota</taxon>
        <taxon>Clostridia</taxon>
        <taxon>Eubacteriales</taxon>
        <taxon>Clostridiaceae</taxon>
        <taxon>Clostridium</taxon>
    </lineage>
</organism>
<evidence type="ECO:0000313" key="2">
    <source>
        <dbReference type="EMBL" id="MBC5641201.1"/>
    </source>
</evidence>
<reference evidence="2" key="1">
    <citation type="submission" date="2020-08" db="EMBL/GenBank/DDBJ databases">
        <title>Genome public.</title>
        <authorList>
            <person name="Liu C."/>
            <person name="Sun Q."/>
        </authorList>
    </citation>
    <scope>NUCLEOTIDE SEQUENCE</scope>
    <source>
        <strain evidence="2">NSJ-42</strain>
    </source>
</reference>
<dbReference type="RefSeq" id="WP_186835626.1">
    <property type="nucleotide sequence ID" value="NZ_JACOOQ010000028.1"/>
</dbReference>
<evidence type="ECO:0000313" key="3">
    <source>
        <dbReference type="Proteomes" id="UP000662088"/>
    </source>
</evidence>
<feature type="transmembrane region" description="Helical" evidence="1">
    <location>
        <begin position="6"/>
        <end position="25"/>
    </location>
</feature>
<dbReference type="Proteomes" id="UP000662088">
    <property type="component" value="Unassembled WGS sequence"/>
</dbReference>
<proteinExistence type="predicted"/>